<sequence length="1181" mass="134488">MANHPWGMPDIPPISTPGATRAIGEAYFPPLDTEISRSLSTPLSEPRYSPRISGPPIVEWVPSPMNAVVARKSHSSPPTPIRRDSYSADSQITYKDLVGSSKQTVEHKTYANITTRARRVLQPVASQVIHHSDTVTRAEPITSMVPQYRTPFDTSIVTTTRQARQQPAPIPYANTRLHIGQGQGGPARSLTPRVPRRSPVVYTSAQNAPIIHHQYQHEVVQPQLQAMTPPTVSVSRSIPNSSGLRLTYHQPTGYERSPLTYQDQLTPAYEMLDEEQDPPLYYDEVADDVDPHELHEEHRPDHPAHELSRQLTYVGRRLGLAHDLDRTRNQTQIQAPRRTRAEESYHYVPLGPQPDPQHDLVEPIYYRTPVEAPRRGQAHEDQNPDSHAIREMQKEIEGLKSEIRKKSPSQQGKRLGFYDFTKKEETKKSPFPTKAPKFVAYDGTTDPQHHLVSFCSKCRIIADDDALLINYFQESLAGDALTWYTSVPSHEINTFEDVIEKFLVRYQHLTKNKPLWHDLANLKQKNNEDYEEFAARWLSQFTRSDCNMKEEEQVRMVISNMKEPMRTLMTIGEVMNWSGLHHRLSRMKQNLDDGILNNLGISDQKRIVRRVTNQVENRATPEVNSTQEVVYRPYNPGQEMNFNQQRNQGQNRDVNFQGNTQSFRNDQSYRDLPRNDQRYNQQPHDQRGPVHPRQNINPARQPVNQPVMPQNPNQSTNPRPNYNAVSFNYNDNLGQNNDGNKRRLGPKRANYPPLPQPWITVFWSLIEQNAIQLPPERQQQWPDHLDRTRFCAYHRMPGHDLTHCYTARDLIYDLSDEGAIEWNSIKPTGVYGPQKIPQAQGPLTGTTQRVPNMQIYTNPMPQHAASTSTQPLQGPSANVATVSHQSTDFPIQPAISQNQPCYDDFFEDDDYWKYVNWDGKTKFRLDNIKIGMVIDTPDLYKVFFDDDVAYEGSRTSTHSQFNHPQDVGSSQAHLRSGRIRPPRLPPIASAPDPGLQIPNAQTEEVVEERHHVQLETGIEYDLLGHLTKIPAKVSILDLIKTSPMHQKQLMDAITHLQVPENITPEQLRASIASLSSETSLPILNFTEEELKEIPPEARTSPLHLTVRVAEKEISGALIDTGASLNICPLKTYKTLDLIAKDLTPAPPDLSTRRILRHGYPSDLQLDIRASLAESHEGGHVH</sequence>
<reference evidence="1 2" key="1">
    <citation type="journal article" date="2022" name="Hortic Res">
        <title>A haplotype resolved chromosomal level avocado genome allows analysis of novel avocado genes.</title>
        <authorList>
            <person name="Nath O."/>
            <person name="Fletcher S.J."/>
            <person name="Hayward A."/>
            <person name="Shaw L.M."/>
            <person name="Masouleh A.K."/>
            <person name="Furtado A."/>
            <person name="Henry R.J."/>
            <person name="Mitter N."/>
        </authorList>
    </citation>
    <scope>NUCLEOTIDE SEQUENCE [LARGE SCALE GENOMIC DNA]</scope>
    <source>
        <strain evidence="2">cv. Hass</strain>
    </source>
</reference>
<evidence type="ECO:0000313" key="1">
    <source>
        <dbReference type="EMBL" id="KAJ8646311.1"/>
    </source>
</evidence>
<keyword evidence="2" id="KW-1185">Reference proteome</keyword>
<dbReference type="Proteomes" id="UP001234297">
    <property type="component" value="Chromosome 2"/>
</dbReference>
<protein>
    <submittedName>
        <fullName evidence="1">Uncharacterized protein</fullName>
    </submittedName>
</protein>
<name>A0ACC2MLL3_PERAE</name>
<comment type="caution">
    <text evidence="1">The sequence shown here is derived from an EMBL/GenBank/DDBJ whole genome shotgun (WGS) entry which is preliminary data.</text>
</comment>
<accession>A0ACC2MLL3</accession>
<dbReference type="EMBL" id="CM056810">
    <property type="protein sequence ID" value="KAJ8646311.1"/>
    <property type="molecule type" value="Genomic_DNA"/>
</dbReference>
<organism evidence="1 2">
    <name type="scientific">Persea americana</name>
    <name type="common">Avocado</name>
    <dbReference type="NCBI Taxonomy" id="3435"/>
    <lineage>
        <taxon>Eukaryota</taxon>
        <taxon>Viridiplantae</taxon>
        <taxon>Streptophyta</taxon>
        <taxon>Embryophyta</taxon>
        <taxon>Tracheophyta</taxon>
        <taxon>Spermatophyta</taxon>
        <taxon>Magnoliopsida</taxon>
        <taxon>Magnoliidae</taxon>
        <taxon>Laurales</taxon>
        <taxon>Lauraceae</taxon>
        <taxon>Persea</taxon>
    </lineage>
</organism>
<evidence type="ECO:0000313" key="2">
    <source>
        <dbReference type="Proteomes" id="UP001234297"/>
    </source>
</evidence>
<gene>
    <name evidence="1" type="ORF">MRB53_008059</name>
</gene>
<proteinExistence type="predicted"/>